<proteinExistence type="predicted"/>
<organism evidence="2 3">
    <name type="scientific">Keguizhuia sedimenti</name>
    <dbReference type="NCBI Taxonomy" id="3064264"/>
    <lineage>
        <taxon>Bacteria</taxon>
        <taxon>Pseudomonadati</taxon>
        <taxon>Pseudomonadota</taxon>
        <taxon>Betaproteobacteria</taxon>
        <taxon>Burkholderiales</taxon>
        <taxon>Oxalobacteraceae</taxon>
        <taxon>Keguizhuia</taxon>
    </lineage>
</organism>
<evidence type="ECO:0000256" key="1">
    <source>
        <dbReference type="SAM" id="Phobius"/>
    </source>
</evidence>
<evidence type="ECO:0000313" key="3">
    <source>
        <dbReference type="Proteomes" id="UP001225596"/>
    </source>
</evidence>
<feature type="transmembrane region" description="Helical" evidence="1">
    <location>
        <begin position="133"/>
        <end position="151"/>
    </location>
</feature>
<keyword evidence="1" id="KW-1133">Transmembrane helix</keyword>
<gene>
    <name evidence="2" type="ORF">Q8A64_02760</name>
</gene>
<keyword evidence="1" id="KW-0812">Transmembrane</keyword>
<evidence type="ECO:0008006" key="4">
    <source>
        <dbReference type="Google" id="ProtNLM"/>
    </source>
</evidence>
<dbReference type="EMBL" id="JAUYVH010000001">
    <property type="protein sequence ID" value="MDQ9169326.1"/>
    <property type="molecule type" value="Genomic_DNA"/>
</dbReference>
<name>A0ABU1BMP7_9BURK</name>
<keyword evidence="1" id="KW-0472">Membrane</keyword>
<feature type="transmembrane region" description="Helical" evidence="1">
    <location>
        <begin position="94"/>
        <end position="112"/>
    </location>
</feature>
<dbReference type="RefSeq" id="WP_338435198.1">
    <property type="nucleotide sequence ID" value="NZ_JAUYVH010000001.1"/>
</dbReference>
<evidence type="ECO:0000313" key="2">
    <source>
        <dbReference type="EMBL" id="MDQ9169326.1"/>
    </source>
</evidence>
<dbReference type="Proteomes" id="UP001225596">
    <property type="component" value="Unassembled WGS sequence"/>
</dbReference>
<accession>A0ABU1BMP7</accession>
<comment type="caution">
    <text evidence="2">The sequence shown here is derived from an EMBL/GenBank/DDBJ whole genome shotgun (WGS) entry which is preliminary data.</text>
</comment>
<protein>
    <recommendedName>
        <fullName evidence="4">DUF1440 domain-containing protein</fullName>
    </recommendedName>
</protein>
<sequence length="155" mass="16707">MKTWKQALSDGAISGSIASLLSTAVLAVRGTRETGSPFAPTNAISHWLWGDHAASHDEANKRHTLVGYAIHHGASTLWGVLYEKWFGDLVQKKGAVPAALGAAAAAGLACFVDYQMTPRRLRPGYEMRLSRSSIFWVYAGVGAGFLLSSFLDTRK</sequence>
<keyword evidence="3" id="KW-1185">Reference proteome</keyword>
<reference evidence="2 3" key="1">
    <citation type="submission" date="2023-08" db="EMBL/GenBank/DDBJ databases">
        <title>Oxalobacteraceae gen .nov., isolated from river sludge outside the plant.</title>
        <authorList>
            <person name="Zhao S.Y."/>
        </authorList>
    </citation>
    <scope>NUCLEOTIDE SEQUENCE [LARGE SCALE GENOMIC DNA]</scope>
    <source>
        <strain evidence="2 3">R-40</strain>
    </source>
</reference>